<dbReference type="OrthoDB" id="6931295at2759"/>
<dbReference type="AlphaFoldDB" id="A0A821VJB4"/>
<evidence type="ECO:0000313" key="2">
    <source>
        <dbReference type="Proteomes" id="UP000663880"/>
    </source>
</evidence>
<proteinExistence type="predicted"/>
<dbReference type="Proteomes" id="UP000663880">
    <property type="component" value="Unassembled WGS sequence"/>
</dbReference>
<protein>
    <submittedName>
        <fullName evidence="1">Uncharacterized protein</fullName>
    </submittedName>
</protein>
<gene>
    <name evidence="1" type="ORF">PMACD_LOCUS11912</name>
</gene>
<keyword evidence="2" id="KW-1185">Reference proteome</keyword>
<comment type="caution">
    <text evidence="1">The sequence shown here is derived from an EMBL/GenBank/DDBJ whole genome shotgun (WGS) entry which is preliminary data.</text>
</comment>
<dbReference type="EMBL" id="CAJOBZ010000043">
    <property type="protein sequence ID" value="CAF4908428.1"/>
    <property type="molecule type" value="Genomic_DNA"/>
</dbReference>
<name>A0A821VJB4_9NEOP</name>
<accession>A0A821VJB4</accession>
<sequence length="164" mass="18138">MAQSCMSYVKASKYFPSVKPSYADALSSTIPEVPKPAYSSAAKSVSRNNSTNPSYEKTVFLKPCSPPKPRHGYDRVAHNNLLKDFQVPEPKNGSALVGHKNKEEEKSDVLEMILELLTTLINSNLLKPSHVASINEKLKSINVIKNNGLQDNSMELQECCSKEI</sequence>
<organism evidence="1 2">
    <name type="scientific">Pieris macdunnoughi</name>
    <dbReference type="NCBI Taxonomy" id="345717"/>
    <lineage>
        <taxon>Eukaryota</taxon>
        <taxon>Metazoa</taxon>
        <taxon>Ecdysozoa</taxon>
        <taxon>Arthropoda</taxon>
        <taxon>Hexapoda</taxon>
        <taxon>Insecta</taxon>
        <taxon>Pterygota</taxon>
        <taxon>Neoptera</taxon>
        <taxon>Endopterygota</taxon>
        <taxon>Lepidoptera</taxon>
        <taxon>Glossata</taxon>
        <taxon>Ditrysia</taxon>
        <taxon>Papilionoidea</taxon>
        <taxon>Pieridae</taxon>
        <taxon>Pierinae</taxon>
        <taxon>Pieris</taxon>
    </lineage>
</organism>
<reference evidence="1" key="1">
    <citation type="submission" date="2021-02" db="EMBL/GenBank/DDBJ databases">
        <authorList>
            <person name="Steward A R."/>
        </authorList>
    </citation>
    <scope>NUCLEOTIDE SEQUENCE</scope>
</reference>
<evidence type="ECO:0000313" key="1">
    <source>
        <dbReference type="EMBL" id="CAF4908428.1"/>
    </source>
</evidence>